<dbReference type="Gene3D" id="1.10.1280.10">
    <property type="entry name" value="Di-copper center containing domain from catechol oxidase"/>
    <property type="match status" value="1"/>
</dbReference>
<keyword evidence="1" id="KW-0479">Metal-binding</keyword>
<sequence length="403" mass="46653">MDMRDLSKFCSLTKEQQDWVYSLWKAALDDRSTPIRKRREIRTLTEEERETFFSALNKLKNDTTIKPNKFDTLALIHSNRTLCSAHRGSNFLGWHRVYLLLFETAIREQDNSVTLPYWDSVLDNQNITDSRDTVIFTDKFLGNGDGIVDSGPFKHWIDINNCPLQRKVSRIDHTELPSPDIINMIENDIKVRHVADVIDHLGKAEQLLTIEGQHNLPHEWVGGTMDILNSSARDPTFILHHAFIDYVWEKFRQKQERLGENPEYYPSLGKTSETDKYNLTAFHNATNVMACFPWMMNKDGYRSDYVGILYEYEDSPKCPDCGKSKYITCNDKLNRCIGIVPTESEEENSSPWNFIIGRIPGMLTSLLESSVFSVSASSRSLLELEFHDLRLKPPFCNKHMESR</sequence>
<dbReference type="PROSITE" id="PS00497">
    <property type="entry name" value="TYROSINASE_1"/>
    <property type="match status" value="1"/>
</dbReference>
<reference evidence="5" key="1">
    <citation type="submission" date="2018-11" db="EMBL/GenBank/DDBJ databases">
        <authorList>
            <person name="Alioto T."/>
            <person name="Alioto T."/>
        </authorList>
    </citation>
    <scope>NUCLEOTIDE SEQUENCE</scope>
</reference>
<dbReference type="EMBL" id="UYJE01003589">
    <property type="protein sequence ID" value="VDI20566.1"/>
    <property type="molecule type" value="Genomic_DNA"/>
</dbReference>
<dbReference type="InterPro" id="IPR002227">
    <property type="entry name" value="Tyrosinase_Cu-bd"/>
</dbReference>
<dbReference type="PANTHER" id="PTHR11474:SF126">
    <property type="entry name" value="TYROSINASE-LIKE PROTEIN TYR-1-RELATED"/>
    <property type="match status" value="1"/>
</dbReference>
<organism evidence="5 6">
    <name type="scientific">Mytilus galloprovincialis</name>
    <name type="common">Mediterranean mussel</name>
    <dbReference type="NCBI Taxonomy" id="29158"/>
    <lineage>
        <taxon>Eukaryota</taxon>
        <taxon>Metazoa</taxon>
        <taxon>Spiralia</taxon>
        <taxon>Lophotrochozoa</taxon>
        <taxon>Mollusca</taxon>
        <taxon>Bivalvia</taxon>
        <taxon>Autobranchia</taxon>
        <taxon>Pteriomorphia</taxon>
        <taxon>Mytilida</taxon>
        <taxon>Mytiloidea</taxon>
        <taxon>Mytilidae</taxon>
        <taxon>Mytilinae</taxon>
        <taxon>Mytilus</taxon>
    </lineage>
</organism>
<dbReference type="Pfam" id="PF00264">
    <property type="entry name" value="Tyrosinase"/>
    <property type="match status" value="1"/>
</dbReference>
<name>A0A8B6DKK3_MYTGA</name>
<feature type="domain" description="Tyrosinase copper-binding" evidence="3">
    <location>
        <begin position="86"/>
        <end position="103"/>
    </location>
</feature>
<dbReference type="AlphaFoldDB" id="A0A8B6DKK3"/>
<dbReference type="EC" id="1.14.18.1" evidence="5"/>
<evidence type="ECO:0000313" key="5">
    <source>
        <dbReference type="EMBL" id="VDI20566.1"/>
    </source>
</evidence>
<dbReference type="PROSITE" id="PS00498">
    <property type="entry name" value="TYROSINASE_2"/>
    <property type="match status" value="1"/>
</dbReference>
<dbReference type="Proteomes" id="UP000596742">
    <property type="component" value="Unassembled WGS sequence"/>
</dbReference>
<evidence type="ECO:0000259" key="3">
    <source>
        <dbReference type="PROSITE" id="PS00497"/>
    </source>
</evidence>
<keyword evidence="5" id="KW-0560">Oxidoreductase</keyword>
<dbReference type="PANTHER" id="PTHR11474">
    <property type="entry name" value="TYROSINASE FAMILY MEMBER"/>
    <property type="match status" value="1"/>
</dbReference>
<keyword evidence="6" id="KW-1185">Reference proteome</keyword>
<evidence type="ECO:0000256" key="1">
    <source>
        <dbReference type="ARBA" id="ARBA00022723"/>
    </source>
</evidence>
<feature type="domain" description="Tyrosinase copper-binding" evidence="4">
    <location>
        <begin position="234"/>
        <end position="245"/>
    </location>
</feature>
<gene>
    <name evidence="5" type="ORF">MGAL_10B001462</name>
</gene>
<dbReference type="GO" id="GO:0046872">
    <property type="term" value="F:metal ion binding"/>
    <property type="evidence" value="ECO:0007669"/>
    <property type="project" value="UniProtKB-KW"/>
</dbReference>
<evidence type="ECO:0000313" key="6">
    <source>
        <dbReference type="Proteomes" id="UP000596742"/>
    </source>
</evidence>
<evidence type="ECO:0000256" key="2">
    <source>
        <dbReference type="ARBA" id="ARBA00023008"/>
    </source>
</evidence>
<comment type="caution">
    <text evidence="5">The sequence shown here is derived from an EMBL/GenBank/DDBJ whole genome shotgun (WGS) entry which is preliminary data.</text>
</comment>
<dbReference type="InterPro" id="IPR050316">
    <property type="entry name" value="Tyrosinase/Hemocyanin"/>
</dbReference>
<accession>A0A8B6DKK3</accession>
<dbReference type="OrthoDB" id="6132182at2759"/>
<dbReference type="PRINTS" id="PR00092">
    <property type="entry name" value="TYROSINASE"/>
</dbReference>
<dbReference type="SUPFAM" id="SSF48056">
    <property type="entry name" value="Di-copper centre-containing domain"/>
    <property type="match status" value="1"/>
</dbReference>
<evidence type="ECO:0000259" key="4">
    <source>
        <dbReference type="PROSITE" id="PS00498"/>
    </source>
</evidence>
<dbReference type="GO" id="GO:0004503">
    <property type="term" value="F:tyrosinase activity"/>
    <property type="evidence" value="ECO:0007669"/>
    <property type="project" value="UniProtKB-EC"/>
</dbReference>
<keyword evidence="2" id="KW-0186">Copper</keyword>
<proteinExistence type="predicted"/>
<dbReference type="InterPro" id="IPR008922">
    <property type="entry name" value="Di-copper_centre_dom_sf"/>
</dbReference>
<protein>
    <submittedName>
        <fullName evidence="5">Tyrosinase</fullName>
        <ecNumber evidence="5">1.14.18.1</ecNumber>
    </submittedName>
</protein>